<feature type="compositionally biased region" description="Basic and acidic residues" evidence="10">
    <location>
        <begin position="505"/>
        <end position="524"/>
    </location>
</feature>
<dbReference type="SUPFAM" id="SSF52540">
    <property type="entry name" value="P-loop containing nucleoside triphosphate hydrolases"/>
    <property type="match status" value="2"/>
</dbReference>
<evidence type="ECO:0000256" key="2">
    <source>
        <dbReference type="ARBA" id="ARBA00009726"/>
    </source>
</evidence>
<keyword evidence="9 11" id="KW-0472">Membrane</keyword>
<dbReference type="FunFam" id="1.20.1560.10:FF:000061">
    <property type="entry name" value="ATP-binding cassette transporter YOR1"/>
    <property type="match status" value="1"/>
</dbReference>
<feature type="domain" description="ABC transmembrane type-1" evidence="13">
    <location>
        <begin position="157"/>
        <end position="448"/>
    </location>
</feature>
<dbReference type="InterPro" id="IPR036640">
    <property type="entry name" value="ABC1_TM_sf"/>
</dbReference>
<dbReference type="GO" id="GO:0140359">
    <property type="term" value="F:ABC-type transporter activity"/>
    <property type="evidence" value="ECO:0007669"/>
    <property type="project" value="InterPro"/>
</dbReference>
<dbReference type="FunFam" id="3.40.50.300:FF:000997">
    <property type="entry name" value="Multidrug resistance-associated protein 1"/>
    <property type="match status" value="1"/>
</dbReference>
<dbReference type="InterPro" id="IPR027417">
    <property type="entry name" value="P-loop_NTPase"/>
</dbReference>
<dbReference type="InterPro" id="IPR050173">
    <property type="entry name" value="ABC_transporter_C-like"/>
</dbReference>
<comment type="subcellular location">
    <subcellularLocation>
        <location evidence="1">Membrane</location>
        <topology evidence="1">Multi-pass membrane protein</topology>
    </subcellularLocation>
</comment>
<comment type="similarity">
    <text evidence="2">Belongs to the ABC transporter superfamily. ABCC family. Conjugate transporter (TC 3.A.1.208) subfamily.</text>
</comment>
<organism evidence="14 15">
    <name type="scientific">Wolfiporia cocos (strain MD-104)</name>
    <name type="common">Brown rot fungus</name>
    <dbReference type="NCBI Taxonomy" id="742152"/>
    <lineage>
        <taxon>Eukaryota</taxon>
        <taxon>Fungi</taxon>
        <taxon>Dikarya</taxon>
        <taxon>Basidiomycota</taxon>
        <taxon>Agaricomycotina</taxon>
        <taxon>Agaricomycetes</taxon>
        <taxon>Polyporales</taxon>
        <taxon>Phaeolaceae</taxon>
        <taxon>Wolfiporia</taxon>
    </lineage>
</organism>
<keyword evidence="6" id="KW-0067">ATP-binding</keyword>
<evidence type="ECO:0000256" key="10">
    <source>
        <dbReference type="SAM" id="MobiDB-lite"/>
    </source>
</evidence>
<dbReference type="EMBL" id="KB468124">
    <property type="protein sequence ID" value="PCH42273.1"/>
    <property type="molecule type" value="Genomic_DNA"/>
</dbReference>
<evidence type="ECO:0000259" key="12">
    <source>
        <dbReference type="PROSITE" id="PS50893"/>
    </source>
</evidence>
<accession>A0A2H3JQV4</accession>
<keyword evidence="7 11" id="KW-1133">Transmembrane helix</keyword>
<feature type="transmembrane region" description="Helical" evidence="11">
    <location>
        <begin position="799"/>
        <end position="823"/>
    </location>
</feature>
<dbReference type="Proteomes" id="UP000218811">
    <property type="component" value="Unassembled WGS sequence"/>
</dbReference>
<feature type="region of interest" description="Disordered" evidence="10">
    <location>
        <begin position="738"/>
        <end position="762"/>
    </location>
</feature>
<evidence type="ECO:0000256" key="6">
    <source>
        <dbReference type="ARBA" id="ARBA00022840"/>
    </source>
</evidence>
<evidence type="ECO:0000256" key="7">
    <source>
        <dbReference type="ARBA" id="ARBA00022989"/>
    </source>
</evidence>
<evidence type="ECO:0000259" key="13">
    <source>
        <dbReference type="PROSITE" id="PS50929"/>
    </source>
</evidence>
<gene>
    <name evidence="14" type="ORF">WOLCODRAFT_137808</name>
</gene>
<dbReference type="PROSITE" id="PS00211">
    <property type="entry name" value="ABC_TRANSPORTER_1"/>
    <property type="match status" value="1"/>
</dbReference>
<dbReference type="Gene3D" id="3.40.50.300">
    <property type="entry name" value="P-loop containing nucleotide triphosphate hydrolases"/>
    <property type="match status" value="2"/>
</dbReference>
<evidence type="ECO:0000313" key="14">
    <source>
        <dbReference type="EMBL" id="PCH42273.1"/>
    </source>
</evidence>
<keyword evidence="8" id="KW-0843">Virulence</keyword>
<feature type="compositionally biased region" description="Basic and acidic residues" evidence="10">
    <location>
        <begin position="752"/>
        <end position="762"/>
    </location>
</feature>
<dbReference type="SUPFAM" id="SSF90123">
    <property type="entry name" value="ABC transporter transmembrane region"/>
    <property type="match status" value="2"/>
</dbReference>
<dbReference type="STRING" id="742152.A0A2H3JQV4"/>
<dbReference type="OMA" id="QVTDAWT"/>
<protein>
    <recommendedName>
        <fullName evidence="16">ABC transporter</fullName>
    </recommendedName>
</protein>
<dbReference type="CDD" id="cd18597">
    <property type="entry name" value="ABC_6TM_YOR1_D1_like"/>
    <property type="match status" value="1"/>
</dbReference>
<evidence type="ECO:0000256" key="8">
    <source>
        <dbReference type="ARBA" id="ARBA00023026"/>
    </source>
</evidence>
<sequence>MDKEVEGGKVTTKRGFWRMPLTPREVPPPKESLDDADLLPEATAGLWSLITFSWITDLLSLGYVRPLEAPDLYKLQDHRSSQVIADRILASFDRRQKEAAEYNVRLANGEITPGLRGLWWSIRGKRAEREKQWREKDGKKRASLAYALNDSVKWWFWTGGFMKLVADVSTVLSPLVVKALISFATESYAAHGLGDYDKIPSIGRGVGLAIGLLLMQILTSICTHHFFYRATSSGVLLRGGLITAIYDRSLRLTTRARSTLTNGKLVNHISTDVSRIDFCCGFFQLSFTAPVQMIICLVILLINLGPSALAGFAFFVLCTPVQTVAMRRLMRLRMKSMGWTDKRSKMLQELLGGMKVIKFFSWEVPYLKRIGELRAKEMAYIRSLLLIRSANNAIAISLPTLASVLSFIVYSLAGHSLNAANIFSSLTLFNLLRMPLMFLPLALSATADAKNAIERLYGVFEAETIEETQVQDPALLVAVQVVSADFTWEGPPPDETSKKAKKGKKGPESKEEPKPEGDAEKPPEKIFGMSNVDLEVPHGQLVAIVGPVGSGKTSLLEGLIGEMRRTAGSVKFNGTIAYCPQSAWIQNATVRENICFGRPFEEERYWKAVHDACLDTDLKLLPHGDMTEVGERGISLSGGQKQRINICRAIYVGTDIQIFDDPFSALDAHVGKFVFQNVFLGAAANKTRILVTHALHFLPQVDYIYTIVDGRISEQGTYAALMANDGDFAKFAREFGAKEEEEEKEEDAIEDAAEKSGKKAEKRGALEGKATMMQVEERNTGSVSNEVYKQYIKAGKGGIIIPLLIISVALLQGTQVMSSYWLVYWEERKWPYGSGFYMGIYAGLGVSQALFFFSMGALFAMLTFIASKKLHTDALLRVMYAPMSFFETTPLGRIMNRFAKDIDTIDNLLGDAMRMLVATLGNILGAIILIAIVLPWFLIAVAAVSVCYIWAALFYRASARELKRLDAILRSSLYSHFSESLSGLATIRAYGETGRFLVENRKRVDIENRAYWLTVTNQRWLGIRLDFMGILLTFVVAILTVGTRFSISPSQTGVVLSYIISVQQAFGWLVRQSAEVENDFNSVERIVHYANQLEQESPHDLPDCTPPAPWPSKGSIEFHDIVLKYRPELPAVIKGLSMSVRPGEKIGIVGRTGAGKSSIMTALYRLVELTSGSIVIDGVDISKIGLTDLRKGLAIIPQDPLLFSGTLRSNLDPFGYHDDARLWDALKRAYLVEDRKPNSLEGDDPSASQAARFTLDSPVEDEGGNLSIGQRSLVSLARALVKESKILILDEATASVDYETDRKIQDTIAVEFRDRTILCIAHRLRTIIGYDRICVMDAGGIAELDTPARLFERRDGIFRGMCERSAITLDDIRSAAKARAVEEDRRTYFEPEAAVEKAGLDAEDEKAEMVSVRPA</sequence>
<evidence type="ECO:0000256" key="5">
    <source>
        <dbReference type="ARBA" id="ARBA00022741"/>
    </source>
</evidence>
<feature type="transmembrane region" description="Helical" evidence="11">
    <location>
        <begin position="205"/>
        <end position="228"/>
    </location>
</feature>
<keyword evidence="3" id="KW-0813">Transport</keyword>
<reference evidence="14 15" key="1">
    <citation type="journal article" date="2012" name="Science">
        <title>The Paleozoic origin of enzymatic lignin decomposition reconstructed from 31 fungal genomes.</title>
        <authorList>
            <person name="Floudas D."/>
            <person name="Binder M."/>
            <person name="Riley R."/>
            <person name="Barry K."/>
            <person name="Blanchette R.A."/>
            <person name="Henrissat B."/>
            <person name="Martinez A.T."/>
            <person name="Otillar R."/>
            <person name="Spatafora J.W."/>
            <person name="Yadav J.S."/>
            <person name="Aerts A."/>
            <person name="Benoit I."/>
            <person name="Boyd A."/>
            <person name="Carlson A."/>
            <person name="Copeland A."/>
            <person name="Coutinho P.M."/>
            <person name="de Vries R.P."/>
            <person name="Ferreira P."/>
            <person name="Findley K."/>
            <person name="Foster B."/>
            <person name="Gaskell J."/>
            <person name="Glotzer D."/>
            <person name="Gorecki P."/>
            <person name="Heitman J."/>
            <person name="Hesse C."/>
            <person name="Hori C."/>
            <person name="Igarashi K."/>
            <person name="Jurgens J.A."/>
            <person name="Kallen N."/>
            <person name="Kersten P."/>
            <person name="Kohler A."/>
            <person name="Kuees U."/>
            <person name="Kumar T.K.A."/>
            <person name="Kuo A."/>
            <person name="LaButti K."/>
            <person name="Larrondo L.F."/>
            <person name="Lindquist E."/>
            <person name="Ling A."/>
            <person name="Lombard V."/>
            <person name="Lucas S."/>
            <person name="Lundell T."/>
            <person name="Martin R."/>
            <person name="McLaughlin D.J."/>
            <person name="Morgenstern I."/>
            <person name="Morin E."/>
            <person name="Murat C."/>
            <person name="Nagy L.G."/>
            <person name="Nolan M."/>
            <person name="Ohm R.A."/>
            <person name="Patyshakuliyeva A."/>
            <person name="Rokas A."/>
            <person name="Ruiz-Duenas F.J."/>
            <person name="Sabat G."/>
            <person name="Salamov A."/>
            <person name="Samejima M."/>
            <person name="Schmutz J."/>
            <person name="Slot J.C."/>
            <person name="St John F."/>
            <person name="Stenlid J."/>
            <person name="Sun H."/>
            <person name="Sun S."/>
            <person name="Syed K."/>
            <person name="Tsang A."/>
            <person name="Wiebenga A."/>
            <person name="Young D."/>
            <person name="Pisabarro A."/>
            <person name="Eastwood D.C."/>
            <person name="Martin F."/>
            <person name="Cullen D."/>
            <person name="Grigoriev I.V."/>
            <person name="Hibbett D.S."/>
        </authorList>
    </citation>
    <scope>NUCLEOTIDE SEQUENCE [LARGE SCALE GENOMIC DNA]</scope>
    <source>
        <strain evidence="14 15">MD-104</strain>
    </source>
</reference>
<dbReference type="PANTHER" id="PTHR24223:SF456">
    <property type="entry name" value="MULTIDRUG RESISTANCE-ASSOCIATED PROTEIN LETHAL(2)03659"/>
    <property type="match status" value="1"/>
</dbReference>
<feature type="region of interest" description="Disordered" evidence="10">
    <location>
        <begin position="488"/>
        <end position="525"/>
    </location>
</feature>
<keyword evidence="15" id="KW-1185">Reference proteome</keyword>
<feature type="transmembrane region" description="Helical" evidence="11">
    <location>
        <begin position="835"/>
        <end position="862"/>
    </location>
</feature>
<feature type="domain" description="ABC transporter" evidence="12">
    <location>
        <begin position="1116"/>
        <end position="1363"/>
    </location>
</feature>
<feature type="domain" description="ABC transmembrane type-1" evidence="13">
    <location>
        <begin position="803"/>
        <end position="1078"/>
    </location>
</feature>
<keyword evidence="4 11" id="KW-0812">Transmembrane</keyword>
<proteinExistence type="inferred from homology"/>
<dbReference type="SMART" id="SM00382">
    <property type="entry name" value="AAA"/>
    <property type="match status" value="2"/>
</dbReference>
<dbReference type="PANTHER" id="PTHR24223">
    <property type="entry name" value="ATP-BINDING CASSETTE SUB-FAMILY C"/>
    <property type="match status" value="1"/>
</dbReference>
<dbReference type="Gene3D" id="1.20.1560.10">
    <property type="entry name" value="ABC transporter type 1, transmembrane domain"/>
    <property type="match status" value="2"/>
</dbReference>
<dbReference type="GO" id="GO:0016887">
    <property type="term" value="F:ATP hydrolysis activity"/>
    <property type="evidence" value="ECO:0007669"/>
    <property type="project" value="InterPro"/>
</dbReference>
<dbReference type="GO" id="GO:0005524">
    <property type="term" value="F:ATP binding"/>
    <property type="evidence" value="ECO:0007669"/>
    <property type="project" value="UniProtKB-KW"/>
</dbReference>
<name>A0A2H3JQV4_WOLCO</name>
<dbReference type="PROSITE" id="PS50893">
    <property type="entry name" value="ABC_TRANSPORTER_2"/>
    <property type="match status" value="2"/>
</dbReference>
<dbReference type="FunFam" id="1.20.1560.10:FF:000010">
    <property type="entry name" value="Multidrug resistance-associated ABC transporter"/>
    <property type="match status" value="1"/>
</dbReference>
<dbReference type="CDD" id="cd03250">
    <property type="entry name" value="ABCC_MRP_domain1"/>
    <property type="match status" value="1"/>
</dbReference>
<feature type="compositionally biased region" description="Acidic residues" evidence="10">
    <location>
        <begin position="739"/>
        <end position="751"/>
    </location>
</feature>
<evidence type="ECO:0000256" key="4">
    <source>
        <dbReference type="ARBA" id="ARBA00022692"/>
    </source>
</evidence>
<evidence type="ECO:0000256" key="9">
    <source>
        <dbReference type="ARBA" id="ARBA00023136"/>
    </source>
</evidence>
<dbReference type="GO" id="GO:0016020">
    <property type="term" value="C:membrane"/>
    <property type="evidence" value="ECO:0007669"/>
    <property type="project" value="UniProtKB-SubCell"/>
</dbReference>
<evidence type="ECO:0000256" key="1">
    <source>
        <dbReference type="ARBA" id="ARBA00004141"/>
    </source>
</evidence>
<evidence type="ECO:0008006" key="16">
    <source>
        <dbReference type="Google" id="ProtNLM"/>
    </source>
</evidence>
<evidence type="ECO:0000313" key="15">
    <source>
        <dbReference type="Proteomes" id="UP000218811"/>
    </source>
</evidence>
<dbReference type="OrthoDB" id="6500128at2759"/>
<feature type="transmembrane region" description="Helical" evidence="11">
    <location>
        <begin position="308"/>
        <end position="326"/>
    </location>
</feature>
<dbReference type="PROSITE" id="PS50929">
    <property type="entry name" value="ABC_TM1F"/>
    <property type="match status" value="2"/>
</dbReference>
<evidence type="ECO:0000256" key="11">
    <source>
        <dbReference type="SAM" id="Phobius"/>
    </source>
</evidence>
<feature type="transmembrane region" description="Helical" evidence="11">
    <location>
        <begin position="1027"/>
        <end position="1047"/>
    </location>
</feature>
<dbReference type="CDD" id="cd18606">
    <property type="entry name" value="ABC_6TM_YOR1_D2_like"/>
    <property type="match status" value="1"/>
</dbReference>
<feature type="transmembrane region" description="Helical" evidence="11">
    <location>
        <begin position="923"/>
        <end position="955"/>
    </location>
</feature>
<feature type="transmembrane region" description="Helical" evidence="11">
    <location>
        <begin position="392"/>
        <end position="413"/>
    </location>
</feature>
<dbReference type="Pfam" id="PF00664">
    <property type="entry name" value="ABC_membrane"/>
    <property type="match status" value="2"/>
</dbReference>
<dbReference type="CDD" id="cd03244">
    <property type="entry name" value="ABCC_MRP_domain2"/>
    <property type="match status" value="1"/>
</dbReference>
<feature type="transmembrane region" description="Helical" evidence="11">
    <location>
        <begin position="278"/>
        <end position="302"/>
    </location>
</feature>
<dbReference type="InterPro" id="IPR003593">
    <property type="entry name" value="AAA+_ATPase"/>
</dbReference>
<evidence type="ECO:0000256" key="3">
    <source>
        <dbReference type="ARBA" id="ARBA00022448"/>
    </source>
</evidence>
<dbReference type="InterPro" id="IPR011527">
    <property type="entry name" value="ABC1_TM_dom"/>
</dbReference>
<dbReference type="Pfam" id="PF00005">
    <property type="entry name" value="ABC_tran"/>
    <property type="match status" value="2"/>
</dbReference>
<dbReference type="InterPro" id="IPR017871">
    <property type="entry name" value="ABC_transporter-like_CS"/>
</dbReference>
<dbReference type="FunFam" id="3.40.50.300:FF:000565">
    <property type="entry name" value="ABC bile acid transporter"/>
    <property type="match status" value="1"/>
</dbReference>
<keyword evidence="5" id="KW-0547">Nucleotide-binding</keyword>
<feature type="domain" description="ABC transporter" evidence="12">
    <location>
        <begin position="514"/>
        <end position="734"/>
    </location>
</feature>
<dbReference type="InterPro" id="IPR003439">
    <property type="entry name" value="ABC_transporter-like_ATP-bd"/>
</dbReference>